<keyword evidence="3" id="KW-1185">Reference proteome</keyword>
<feature type="domain" description="BTB" evidence="1">
    <location>
        <begin position="15"/>
        <end position="86"/>
    </location>
</feature>
<dbReference type="AlphaFoldDB" id="A0A437ADK5"/>
<dbReference type="RefSeq" id="XP_067494913.1">
    <property type="nucleotide sequence ID" value="XM_067632800.1"/>
</dbReference>
<dbReference type="OrthoDB" id="194443at2759"/>
<name>A0A437ADK5_ARTFL</name>
<sequence>MTPHPPPKKQRITLFHLTVLIGPSLTPFHLHQSIVLPKSPMLASYTRATTLHATIFTKPINLSELSPFAFRIIISYLYNGATSLASLKTAEEILNAYEAADYLLVKDMKTDILSYITTTITSDSKKMKEVDGLVGVLEAWLKYNPGAEGWFEKEGEGWGGYGDDGDGEEMAGRELYEKVWEEGLKRWEEGLVTVGPELEEGESDDQRFL</sequence>
<reference evidence="2 3" key="1">
    <citation type="submission" date="2019-01" db="EMBL/GenBank/DDBJ databases">
        <title>Intercellular communication is required for trap formation in the nematode-trapping fungus Duddingtonia flagrans.</title>
        <authorList>
            <person name="Youssar L."/>
            <person name="Wernet V."/>
            <person name="Hensel N."/>
            <person name="Hildebrandt H.-G."/>
            <person name="Fischer R."/>
        </authorList>
    </citation>
    <scope>NUCLEOTIDE SEQUENCE [LARGE SCALE GENOMIC DNA]</scope>
    <source>
        <strain evidence="2 3">CBS H-5679</strain>
    </source>
</reference>
<dbReference type="Pfam" id="PF00651">
    <property type="entry name" value="BTB"/>
    <property type="match status" value="1"/>
</dbReference>
<gene>
    <name evidence="2" type="ORF">DFL_000381</name>
</gene>
<dbReference type="InterPro" id="IPR000210">
    <property type="entry name" value="BTB/POZ_dom"/>
</dbReference>
<accession>A0A437ADK5</accession>
<dbReference type="PROSITE" id="PS50097">
    <property type="entry name" value="BTB"/>
    <property type="match status" value="1"/>
</dbReference>
<dbReference type="GeneID" id="93582692"/>
<evidence type="ECO:0000313" key="3">
    <source>
        <dbReference type="Proteomes" id="UP000283090"/>
    </source>
</evidence>
<dbReference type="VEuPathDB" id="FungiDB:DFL_000381"/>
<dbReference type="EMBL" id="SAEB01000001">
    <property type="protein sequence ID" value="RVD89369.1"/>
    <property type="molecule type" value="Genomic_DNA"/>
</dbReference>
<dbReference type="CDD" id="cd18186">
    <property type="entry name" value="BTB_POZ_ZBTB_KLHL-like"/>
    <property type="match status" value="1"/>
</dbReference>
<evidence type="ECO:0000313" key="2">
    <source>
        <dbReference type="EMBL" id="RVD89369.1"/>
    </source>
</evidence>
<protein>
    <recommendedName>
        <fullName evidence="1">BTB domain-containing protein</fullName>
    </recommendedName>
</protein>
<comment type="caution">
    <text evidence="2">The sequence shown here is derived from an EMBL/GenBank/DDBJ whole genome shotgun (WGS) entry which is preliminary data.</text>
</comment>
<proteinExistence type="predicted"/>
<organism evidence="2 3">
    <name type="scientific">Arthrobotrys flagrans</name>
    <name type="common">Nematode-trapping fungus</name>
    <name type="synonym">Trichothecium flagrans</name>
    <dbReference type="NCBI Taxonomy" id="97331"/>
    <lineage>
        <taxon>Eukaryota</taxon>
        <taxon>Fungi</taxon>
        <taxon>Dikarya</taxon>
        <taxon>Ascomycota</taxon>
        <taxon>Pezizomycotina</taxon>
        <taxon>Orbiliomycetes</taxon>
        <taxon>Orbiliales</taxon>
        <taxon>Orbiliaceae</taxon>
        <taxon>Arthrobotrys</taxon>
    </lineage>
</organism>
<dbReference type="InterPro" id="IPR011333">
    <property type="entry name" value="SKP1/BTB/POZ_sf"/>
</dbReference>
<evidence type="ECO:0000259" key="1">
    <source>
        <dbReference type="PROSITE" id="PS50097"/>
    </source>
</evidence>
<dbReference type="SUPFAM" id="SSF54695">
    <property type="entry name" value="POZ domain"/>
    <property type="match status" value="1"/>
</dbReference>
<dbReference type="Gene3D" id="3.30.710.10">
    <property type="entry name" value="Potassium Channel Kv1.1, Chain A"/>
    <property type="match status" value="1"/>
</dbReference>
<dbReference type="Proteomes" id="UP000283090">
    <property type="component" value="Unassembled WGS sequence"/>
</dbReference>